<comment type="caution">
    <text evidence="2">The sequence shown here is derived from an EMBL/GenBank/DDBJ whole genome shotgun (WGS) entry which is preliminary data.</text>
</comment>
<reference evidence="2 3" key="1">
    <citation type="submission" date="2015-01" db="EMBL/GenBank/DDBJ databases">
        <title>Evolution of Trichinella species and genotypes.</title>
        <authorList>
            <person name="Korhonen P.K."/>
            <person name="Edoardo P."/>
            <person name="Giuseppe L.R."/>
            <person name="Gasser R.B."/>
        </authorList>
    </citation>
    <scope>NUCLEOTIDE SEQUENCE [LARGE SCALE GENOMIC DNA]</scope>
    <source>
        <strain evidence="2">ISS2496</strain>
    </source>
</reference>
<evidence type="ECO:0000313" key="3">
    <source>
        <dbReference type="Proteomes" id="UP000054783"/>
    </source>
</evidence>
<evidence type="ECO:0000256" key="1">
    <source>
        <dbReference type="SAM" id="MobiDB-lite"/>
    </source>
</evidence>
<proteinExistence type="predicted"/>
<organism evidence="2 3">
    <name type="scientific">Trichinella patagoniensis</name>
    <dbReference type="NCBI Taxonomy" id="990121"/>
    <lineage>
        <taxon>Eukaryota</taxon>
        <taxon>Metazoa</taxon>
        <taxon>Ecdysozoa</taxon>
        <taxon>Nematoda</taxon>
        <taxon>Enoplea</taxon>
        <taxon>Dorylaimia</taxon>
        <taxon>Trichinellida</taxon>
        <taxon>Trichinellidae</taxon>
        <taxon>Trichinella</taxon>
    </lineage>
</organism>
<dbReference type="OrthoDB" id="10295121at2759"/>
<feature type="non-terminal residue" evidence="2">
    <location>
        <position position="60"/>
    </location>
</feature>
<dbReference type="STRING" id="990121.A0A0V0YPV5"/>
<feature type="non-terminal residue" evidence="2">
    <location>
        <position position="1"/>
    </location>
</feature>
<evidence type="ECO:0000313" key="2">
    <source>
        <dbReference type="EMBL" id="KRY02372.1"/>
    </source>
</evidence>
<sequence>LAIRLQETATLTEARRLVSKVMRAEENFQQRRQTRTGNPKPEKTEATQPMEDLIREVRKM</sequence>
<dbReference type="EMBL" id="JYDQ01003914">
    <property type="protein sequence ID" value="KRY02372.1"/>
    <property type="molecule type" value="Genomic_DNA"/>
</dbReference>
<dbReference type="Proteomes" id="UP000054783">
    <property type="component" value="Unassembled WGS sequence"/>
</dbReference>
<accession>A0A0V0YPV5</accession>
<name>A0A0V0YPV5_9BILA</name>
<protein>
    <submittedName>
        <fullName evidence="2">Uncharacterized protein</fullName>
    </submittedName>
</protein>
<keyword evidence="3" id="KW-1185">Reference proteome</keyword>
<feature type="region of interest" description="Disordered" evidence="1">
    <location>
        <begin position="24"/>
        <end position="60"/>
    </location>
</feature>
<dbReference type="AlphaFoldDB" id="A0A0V0YPV5"/>
<gene>
    <name evidence="2" type="ORF">T12_7433</name>
</gene>